<dbReference type="PANTHER" id="PTHR24027">
    <property type="entry name" value="CADHERIN-23"/>
    <property type="match status" value="1"/>
</dbReference>
<evidence type="ECO:0000313" key="8">
    <source>
        <dbReference type="EMBL" id="SEM00753.1"/>
    </source>
</evidence>
<dbReference type="GO" id="GO:0045296">
    <property type="term" value="F:cadherin binding"/>
    <property type="evidence" value="ECO:0007669"/>
    <property type="project" value="TreeGrafter"/>
</dbReference>
<dbReference type="InterPro" id="IPR013783">
    <property type="entry name" value="Ig-like_fold"/>
</dbReference>
<dbReference type="PRINTS" id="PR00205">
    <property type="entry name" value="CADHERIN"/>
</dbReference>
<dbReference type="CDD" id="cd11304">
    <property type="entry name" value="Cadherin_repeat"/>
    <property type="match status" value="2"/>
</dbReference>
<evidence type="ECO:0000256" key="1">
    <source>
        <dbReference type="ARBA" id="ARBA00004370"/>
    </source>
</evidence>
<dbReference type="STRING" id="228957.SAMN04488008_1081"/>
<keyword evidence="2" id="KW-0732">Signal</keyword>
<feature type="domain" description="Cadherin" evidence="7">
    <location>
        <begin position="1212"/>
        <end position="1310"/>
    </location>
</feature>
<dbReference type="Pfam" id="PF00028">
    <property type="entry name" value="Cadherin"/>
    <property type="match status" value="2"/>
</dbReference>
<organism evidence="8 9">
    <name type="scientific">Maribacter orientalis</name>
    <dbReference type="NCBI Taxonomy" id="228957"/>
    <lineage>
        <taxon>Bacteria</taxon>
        <taxon>Pseudomonadati</taxon>
        <taxon>Bacteroidota</taxon>
        <taxon>Flavobacteriia</taxon>
        <taxon>Flavobacteriales</taxon>
        <taxon>Flavobacteriaceae</taxon>
        <taxon>Maribacter</taxon>
    </lineage>
</organism>
<dbReference type="Gene3D" id="2.120.10.30">
    <property type="entry name" value="TolB, C-terminal domain"/>
    <property type="match status" value="1"/>
</dbReference>
<feature type="domain" description="Cadherin" evidence="7">
    <location>
        <begin position="852"/>
        <end position="948"/>
    </location>
</feature>
<dbReference type="InterPro" id="IPR002126">
    <property type="entry name" value="Cadherin-like_dom"/>
</dbReference>
<evidence type="ECO:0000259" key="6">
    <source>
        <dbReference type="PROSITE" id="PS50093"/>
    </source>
</evidence>
<dbReference type="SMART" id="SM00112">
    <property type="entry name" value="CA"/>
    <property type="match status" value="3"/>
</dbReference>
<dbReference type="PROSITE" id="PS50093">
    <property type="entry name" value="PKD"/>
    <property type="match status" value="2"/>
</dbReference>
<dbReference type="Gene3D" id="2.60.40.2340">
    <property type="match status" value="1"/>
</dbReference>
<dbReference type="OrthoDB" id="1491481at2"/>
<dbReference type="GO" id="GO:0016342">
    <property type="term" value="C:catenin complex"/>
    <property type="evidence" value="ECO:0007669"/>
    <property type="project" value="TreeGrafter"/>
</dbReference>
<evidence type="ECO:0000256" key="5">
    <source>
        <dbReference type="ARBA" id="ARBA00023136"/>
    </source>
</evidence>
<protein>
    <submittedName>
        <fullName evidence="8">PKD domain-containing protein</fullName>
    </submittedName>
</protein>
<dbReference type="Pfam" id="PF13205">
    <property type="entry name" value="Big_5"/>
    <property type="match status" value="1"/>
</dbReference>
<dbReference type="InterPro" id="IPR015919">
    <property type="entry name" value="Cadherin-like_sf"/>
</dbReference>
<proteinExistence type="predicted"/>
<evidence type="ECO:0000256" key="3">
    <source>
        <dbReference type="ARBA" id="ARBA00022737"/>
    </source>
</evidence>
<dbReference type="GO" id="GO:0007156">
    <property type="term" value="P:homophilic cell adhesion via plasma membrane adhesion molecules"/>
    <property type="evidence" value="ECO:0007669"/>
    <property type="project" value="InterPro"/>
</dbReference>
<dbReference type="PANTHER" id="PTHR24027:SF438">
    <property type="entry name" value="CADHERIN 23"/>
    <property type="match status" value="1"/>
</dbReference>
<keyword evidence="3" id="KW-0677">Repeat</keyword>
<dbReference type="InterPro" id="IPR006644">
    <property type="entry name" value="Cadg"/>
</dbReference>
<dbReference type="RefSeq" id="WP_143057830.1">
    <property type="nucleotide sequence ID" value="NZ_FNZN01000008.1"/>
</dbReference>
<dbReference type="PROSITE" id="PS50268">
    <property type="entry name" value="CADHERIN_2"/>
    <property type="match status" value="2"/>
</dbReference>
<dbReference type="Gene3D" id="2.60.120.430">
    <property type="entry name" value="Galactose-binding lectin"/>
    <property type="match status" value="5"/>
</dbReference>
<dbReference type="GO" id="GO:0008013">
    <property type="term" value="F:beta-catenin binding"/>
    <property type="evidence" value="ECO:0007669"/>
    <property type="project" value="TreeGrafter"/>
</dbReference>
<dbReference type="SUPFAM" id="SSF49299">
    <property type="entry name" value="PKD domain"/>
    <property type="match status" value="2"/>
</dbReference>
<evidence type="ECO:0000256" key="2">
    <source>
        <dbReference type="ARBA" id="ARBA00022729"/>
    </source>
</evidence>
<keyword evidence="9" id="KW-1185">Reference proteome</keyword>
<dbReference type="SUPFAM" id="SSF49785">
    <property type="entry name" value="Galactose-binding domain-like"/>
    <property type="match status" value="5"/>
</dbReference>
<reference evidence="9" key="1">
    <citation type="submission" date="2016-10" db="EMBL/GenBank/DDBJ databases">
        <authorList>
            <person name="Varghese N."/>
            <person name="Submissions S."/>
        </authorList>
    </citation>
    <scope>NUCLEOTIDE SEQUENCE [LARGE SCALE GENOMIC DNA]</scope>
    <source>
        <strain evidence="9">DSM 16471</strain>
    </source>
</reference>
<dbReference type="InterPro" id="IPR058094">
    <property type="entry name" value="Ig-like_OmpL47-like"/>
</dbReference>
<dbReference type="InterPro" id="IPR022409">
    <property type="entry name" value="PKD/Chitinase_dom"/>
</dbReference>
<dbReference type="GO" id="GO:0016477">
    <property type="term" value="P:cell migration"/>
    <property type="evidence" value="ECO:0007669"/>
    <property type="project" value="TreeGrafter"/>
</dbReference>
<dbReference type="InterPro" id="IPR008979">
    <property type="entry name" value="Galactose-bd-like_sf"/>
</dbReference>
<name>A0A1H7UUV6_9FLAO</name>
<dbReference type="EMBL" id="FNZN01000008">
    <property type="protein sequence ID" value="SEM00753.1"/>
    <property type="molecule type" value="Genomic_DNA"/>
</dbReference>
<dbReference type="InterPro" id="IPR021720">
    <property type="entry name" value="Malectin_dom"/>
</dbReference>
<gene>
    <name evidence="8" type="ORF">SAMN04488008_1081</name>
</gene>
<feature type="domain" description="PKD" evidence="6">
    <location>
        <begin position="4214"/>
        <end position="4303"/>
    </location>
</feature>
<dbReference type="Pfam" id="PF05345">
    <property type="entry name" value="He_PIG"/>
    <property type="match status" value="1"/>
</dbReference>
<dbReference type="InterPro" id="IPR000601">
    <property type="entry name" value="PKD_dom"/>
</dbReference>
<dbReference type="SUPFAM" id="SSF49313">
    <property type="entry name" value="Cadherin-like"/>
    <property type="match status" value="3"/>
</dbReference>
<dbReference type="InterPro" id="IPR032812">
    <property type="entry name" value="SbsA_Ig"/>
</dbReference>
<dbReference type="NCBIfam" id="NF047446">
    <property type="entry name" value="barrel_OmpL47"/>
    <property type="match status" value="1"/>
</dbReference>
<dbReference type="Proteomes" id="UP000198990">
    <property type="component" value="Unassembled WGS sequence"/>
</dbReference>
<dbReference type="Gene3D" id="2.60.40.60">
    <property type="entry name" value="Cadherins"/>
    <property type="match status" value="2"/>
</dbReference>
<comment type="subcellular location">
    <subcellularLocation>
        <location evidence="1">Membrane</location>
    </subcellularLocation>
</comment>
<sequence length="4562" mass="481822">MRKITLLIVFAFSYLTSIGQSPCSPISSVDCDEIVTSLPIQLNFNGTDGGILNTGFTMVDPPSSPLTADEAINDDNVLGLISANLDFSGGALNVTATNGINFSQLSGSPQSTFTNSQMNALGVGFVTSTNVIDITATIAQPNFAGTTPDSGSQQTGIWFGLNENNFAKLVLVKSNATQQKIQLAIEQGDGTGNTTNLSIAELNTSNFNTSGVTSISFRISVDPSDNSVTGYYSLDGAAEIQVTGATDFLTAPAKFLVGVDHDANGATDELTYAGIMTSTRRATGGSMVIAYDSFGIAESVVPTIGFEAHVNFQDASTEAPAGYLVDYGLAFPASPVEGSYGWKLLSNGTPIDVSGDGGVGRNRLGGGYAAASNQEKLEGTLVHFQGDNIAGWGDTQPRKNELFWELEIPNGIYEVTLGLGDKGSGNVDSRHTATLEGYTIIPAFRPNSTETRVATMIVQVTDGTLTMNGLGGFNSKITHIEVTESTGTPVNGVLAFTPNSASPSLAAGEAATFLSNLSGDGATAIALNIEDDPVNTTADNFNDWLSLPATNIPGEFNFGIDASTLAAADTRNTRIIATAAGFTPAILDADLTVIEAPIVPIASPFRMNVAGAEYTKDADLYQAEDVSYLVETQPTTVSNTSYMPYTVPGGHEDLYYPRRYGPEFSYNFPIANGTYTVAVHMVENFQTAANTRIFDVSFEGDVLIDNLDLFATYGKGGLAILSFDVEVTDEELNIDFLASINNGIVQAIEILQVAQSDQTDILSFVLVEQTGDAIIDATNHEISIEVANGTVLTTLSPTINLSDGATIDPVSGTNADLDDGLATYTVTAEDETTEQEWTVTITEEVIAAQPPVVLAQTFEVSELAAIGDVVGTVVATDADTDVADLTYAITSGNGDFAIDPDSGEITTVSLLDYAVTPQYTLTVEVSDGIDATSADMTIDLTDVCNPLSILPCEEVVVTLPVNLDFSTAVPNTIFDTNTSGTGFTAVLENSEARRAGDIAISDARLNGYEPSLLTLGGGTLAILSQGGIAYLNPPASNNNNNQINTLGVGLDNLSETITIKTTLLGITTGANSAQAGIWYGFDEDNFVKLNVNNDNVELRAERAGISENNTTDQLQDANVGASGADVVLEMVIDPTAFTVEAFYTIGTGARTSLGTLSLPANYFIGRDINVAGGQDNVSFAGIFATHRAGSQFTATFEDFSVEAASTVAQPPVVSAQTFEVSELAAIGDAVGTVVATDADTDVADLTYAITAGNGDFAIDPDSGEITTVSLLDYAVTPQYTLTVEVSDGIDATSADMTINVEEDIVVPPIVDFAFIEDFDVFTPSTGDLVALSNGDWLKQSGDEGLAGIPVLEEGLTPNTTHSLEINSASAIAVHDFQKLIDAPVSLEANVPFYYGTYFKVTQLGASDGNRIRVAIRVDDDGGVAGAGWVRQIIGNYGGFVARLGLAGSGSNMGQTAIAPDQLLQFVVKGVWDGASTISYQYTITPTLAEGDNTWIDASASQTASGTPKLARIFISSTSTANNGKIGPVRLSTDYTQVVTEEINETELFCSPLSTLDCDQIEQSIPLAIDFSSDNGNLSKSGFTMVLEPSARLAGDDAIADVNVPGYAASLISQSIDGLTVTSTKGLFYSQLSSQGTPNSANTNSQMNALGIGIDVPGVIFNISTSLLIPDFSLSAGNSAQQSGLWYGLDEDHIIKLVVFKTGDASRKIQLQVENMDNTTAATAYLEINTANIPSNPGDELSLRLELDPLSNTVSAYYAINDATEVLVSDGGGSSLAVPTNYFSGTSYNLADSNALLGFAGIFASHRNAAEDQSYSTIFKRFEITAEPELPQLSFDVSSLNFNGAVGSLITSKTVTLSTNTGNPVVILSPDPDANWLVLPSNPTLGSLEIGIAANLPIGSYSTTLYAIDQPDAGYINGELVISLEITEENNDFAVNVNFSDGATAPPTGYVRDYGLGYGDKGNGLIYGWMNTDGTVELDLTRNGRIRNYIVNNDDDLRVFTLMHMQYGDVGGANGESEEGIWEIEVPNGQYNVTVGVGDPDVDSPGTTPLHTINVEGTSLVSNYVPTGVAGASTRFTSGFATVLVSDGKLTVDATGGFNTKINSIRIVSANGGSQIPRVVSSTPTNGSINVSTGVNISANNLFLPNFDGIGNSGVDNATITNTTVKLIKNGSSTPLAAGVNGTGGGDAINLDPNLPLEPNTIYTFIIDGVLDNTGVAFDYYESTFTTGSSGGGGPTTDLDNVSFTNSGAVANGAQYSTLTIGPDNKLYGLVISGDIHRWTIETDGTLSNKETLNNWKSPSQGNYANRTSVGLVFDPNATASNLIAYLTHDSGGLNGAPAWDGNLSRLTGPNLENHDLILTQLPRSKKDHLTNSMAFKPGEPRVIYFNQGSNSAAGAPDNAWGNRRERLLSAANLRLDLDKLPEQNWPLNVKTTMDPAAINSVNLNSPTLTSTVGTYIEDGQTFTDDGTYNPFYVNAPLTLFATGIRNAYDLVWHSNGQLYIPTNGTAGGSNAPASINGTRRPDGTFYDHSNPSLFPVIQASNSNNVQKDWLFRIDPNTDLGFYGHPNPLLGQFVLNRGDADVNNGVYDGVQADINYRGAAFDFELNKSPNGVIEYKSNAENGNLKGAILVVRYSGGSDIIALVPDGPNGDILTAKTGIPGFSGFSDPLDLVEDVTNGNIYVSDFARNEIVLLKPSNQAIPTPLIVLNTEEIIGDAISNSSNYNEEIIISNLGNAVLSGITAEITGVNSNQFSFTGLPSSIDTQSSGSFNVLFTPTSNGPKYAELTISGTGAEAVVIALTGLGKAGTGGANEPSLQWVLDTQLGNGVINVGDTNPATNVLDLPNGTAYNDLLGDEISSQKFERATDAPITLELLSVYGPTTSNPVVAFGYYESGNAINTNELFTISNSPTSNGQTLNAPITGSTEFDPGLGTFGFYSRWPAFNNRQLYSEDVLNTFTGAIPHHVRVYELPGESNAYIIATEEHISGFDYQDVVVIARNIRPFGGLPKIAADPNELVFEITTNGQSPTTETKSVVVSNTGTEVLNISSVAIEGAFADQFNEVQPSGVASIEVGESITYTVTYAPDINGNNLGYQDASLVVQSDDSTNPSFSIGLFGLKKSGFEGGNEPPLQDVVNALGIGINVGWTNLSNGTNPNPVGDEVEVERWVKASDAPVNIIPVGRYSPAETIPFGWYTNDGSILTNEVGILDGTLPEAQTLYPDISDGASVFDPLGSVFGIYVESNVFNRTNYTEDAINTEVAHRTRIYPNKDRSGAIIENSYLVAFEDASNGDYQDYMFIIDNVIPYEDGILALNFNKSNLDFVASLNQLDVQSQQLSISRNGGITAQEITMLSSENWVVLPNSFDINSPFDIGVDISNLSRGTYQATITATAPNYEEASILINLNITNELVYTYQFNFQDPDDLEVSPIGYIDDIGLSYGIQNTSLGDLTYGWVLPGTSTPADAGANARNRNTGANDDVLVKTFTIIGHNTPASFPTRDWLLNIPNGTYSVNIMVAGDPDYTDSNHVLDVNGITLVDYNEGVIAQVDYQPFESTSLVEVTDGILRLGLNPNGDNAKVSYIRLAPVDISILPPTIVASFEGNSSAPNTYRGSVEVSLSATDESGSGGIASLEYSLDGNTLVNYTTPINVVGEGVHTLLVTAIDNNANSSDKTYEFTIDPATGALLAIENMTKVPGTDRGFPADDYYTFHRLGNPGAALVHDSNVMRLNNTGTGVLIVDEVIVSDDNDYSFELFDATGMQIAGPDFSIPVDSYVDVDVTFIGGTSTTNNGIFVENIEIVSNADNAIENMATLHGAYSPQPEGGDEINAQQVFDAFGFQTSMLSFVNDDGNVVPSPTTNPSSNFPNPENIDAGYEGDMILSSNFVQADPTKPVIGIQLSALHGGPGSNGAKFIGENDGNVVGGINFSHDANWYQTLLPKKGNTINFDTATLIDTPFRIDVSGQNTSGRTSSTGQELLGLRLYKVIDKNGDVIPNEYIAVMDFIADGCGAGSANCDWNDNTFYFINIRPEGVPTSLPIENLFVNVGEEFSLDISESFDSGYPGNILTYSVSNAQGNLPSWVKIDALSGILSGTPAIDAPVSVEVVVSAIDLNGLQTTTSLNILINLPPVAQDDEVTLFQNVETLLDELLTNDSEPNDQAFTITSIDTPLNGQAVIQEGGLAVLYTPNLDYVGADSFMYIIEDESGLTATATVSLTIAAENQAPVAVLESTIESGQAALFVEFTGANSSDENPGSLNYNWNFGDGLGTSTEINPSYTFTSAGQYTVVLTVTDTEGLFDSATKTITVSAPLNTAPIASATITPVAGVNSLEFNFSASDSSDLEGSISYLWDFGDGTTSTEEIVNHTYDAPGFFTVKLTVTDSESLTNSVSSEIEAKEPIVNNFALRINAGGPALVYQGEDYVADQYSVGGKSFTNASAQVPPLYRTERSASPPTFGYTIPLANGNYEITLHFAEIYWGATGGSTLGGANRRVFDVVIEGATVLDDFDINATVGTQTVTTRTFPVTITDGVLNMNFDAQGSDGVNEPKLSAIEIIGNSANELPVAVASANITSG</sequence>
<dbReference type="CDD" id="cd00146">
    <property type="entry name" value="PKD"/>
    <property type="match status" value="2"/>
</dbReference>
<feature type="non-terminal residue" evidence="8">
    <location>
        <position position="4562"/>
    </location>
</feature>
<evidence type="ECO:0000313" key="9">
    <source>
        <dbReference type="Proteomes" id="UP000198990"/>
    </source>
</evidence>
<dbReference type="InterPro" id="IPR039808">
    <property type="entry name" value="Cadherin"/>
</dbReference>
<dbReference type="Pfam" id="PF18911">
    <property type="entry name" value="PKD_4"/>
    <property type="match status" value="2"/>
</dbReference>
<dbReference type="GO" id="GO:0005509">
    <property type="term" value="F:calcium ion binding"/>
    <property type="evidence" value="ECO:0007669"/>
    <property type="project" value="InterPro"/>
</dbReference>
<dbReference type="InterPro" id="IPR011042">
    <property type="entry name" value="6-blade_b-propeller_TolB-like"/>
</dbReference>
<feature type="domain" description="PKD" evidence="6">
    <location>
        <begin position="4304"/>
        <end position="4391"/>
    </location>
</feature>
<evidence type="ECO:0000259" key="7">
    <source>
        <dbReference type="PROSITE" id="PS50268"/>
    </source>
</evidence>
<dbReference type="Pfam" id="PF17963">
    <property type="entry name" value="Big_9"/>
    <property type="match status" value="1"/>
</dbReference>
<dbReference type="Gene3D" id="2.60.120.200">
    <property type="match status" value="2"/>
</dbReference>
<keyword evidence="4" id="KW-0106">Calcium</keyword>
<evidence type="ECO:0000256" key="4">
    <source>
        <dbReference type="ARBA" id="ARBA00022837"/>
    </source>
</evidence>
<dbReference type="InterPro" id="IPR035986">
    <property type="entry name" value="PKD_dom_sf"/>
</dbReference>
<dbReference type="Pfam" id="PF11721">
    <property type="entry name" value="Malectin"/>
    <property type="match status" value="2"/>
</dbReference>
<dbReference type="SMART" id="SM00736">
    <property type="entry name" value="CADG"/>
    <property type="match status" value="1"/>
</dbReference>
<dbReference type="Gene3D" id="2.60.40.3440">
    <property type="match status" value="1"/>
</dbReference>
<dbReference type="SMART" id="SM00089">
    <property type="entry name" value="PKD"/>
    <property type="match status" value="3"/>
</dbReference>
<accession>A0A1H7UUV6</accession>
<dbReference type="Gene3D" id="2.60.40.10">
    <property type="entry name" value="Immunoglobulins"/>
    <property type="match status" value="5"/>
</dbReference>
<keyword evidence="5" id="KW-0472">Membrane</keyword>